<dbReference type="EMBL" id="AMRG01000012">
    <property type="protein sequence ID" value="EKE82076.1"/>
    <property type="molecule type" value="Genomic_DNA"/>
</dbReference>
<proteinExistence type="predicted"/>
<dbReference type="InterPro" id="IPR027417">
    <property type="entry name" value="P-loop_NTPase"/>
</dbReference>
<dbReference type="STRING" id="740709.A10D4_09874"/>
<name>K2JFI5_9GAMM</name>
<feature type="domain" description="NadR/Ttd14 AAA" evidence="1">
    <location>
        <begin position="6"/>
        <end position="168"/>
    </location>
</feature>
<organism evidence="2 3">
    <name type="scientific">Idiomarina xiamenensis 10-D-4</name>
    <dbReference type="NCBI Taxonomy" id="740709"/>
    <lineage>
        <taxon>Bacteria</taxon>
        <taxon>Pseudomonadati</taxon>
        <taxon>Pseudomonadota</taxon>
        <taxon>Gammaproteobacteria</taxon>
        <taxon>Alteromonadales</taxon>
        <taxon>Idiomarinaceae</taxon>
        <taxon>Idiomarina</taxon>
    </lineage>
</organism>
<evidence type="ECO:0000259" key="1">
    <source>
        <dbReference type="Pfam" id="PF13521"/>
    </source>
</evidence>
<dbReference type="SUPFAM" id="SSF52540">
    <property type="entry name" value="P-loop containing nucleoside triphosphate hydrolases"/>
    <property type="match status" value="1"/>
</dbReference>
<protein>
    <recommendedName>
        <fullName evidence="1">NadR/Ttd14 AAA domain-containing protein</fullName>
    </recommendedName>
</protein>
<dbReference type="AlphaFoldDB" id="K2JFI5"/>
<dbReference type="OrthoDB" id="5638848at2"/>
<accession>K2JFI5</accession>
<evidence type="ECO:0000313" key="3">
    <source>
        <dbReference type="Proteomes" id="UP000014115"/>
    </source>
</evidence>
<gene>
    <name evidence="2" type="ORF">A10D4_09874</name>
</gene>
<dbReference type="PATRIC" id="fig|740709.3.peg.1997"/>
<dbReference type="InterPro" id="IPR038727">
    <property type="entry name" value="NadR/Ttd14_AAA_dom"/>
</dbReference>
<keyword evidence="3" id="KW-1185">Reference proteome</keyword>
<sequence>MNNTLIVVSGGPGAGKTTLIEALAASGYATQPEIARALIEQQLQQEGDALPWRNRLAFRDAMLTQEIARYQQLDGQALCFIDRSVIDVAAYSALVNLPNSQQLIHACQHYRYNPTAFLLPPWRAIYQQDHARKQDFAEAERTYLQLQQSYAEYGYRTIAVPPAPVARRVEFVLSQLNQLTAS</sequence>
<comment type="caution">
    <text evidence="2">The sequence shown here is derived from an EMBL/GenBank/DDBJ whole genome shotgun (WGS) entry which is preliminary data.</text>
</comment>
<reference evidence="2 3" key="1">
    <citation type="journal article" date="2012" name="J. Bacteriol.">
        <title>Genome Sequence of Idiomarina xiamenensis Type Strain 10-D-4.</title>
        <authorList>
            <person name="Lai Q."/>
            <person name="Wang L."/>
            <person name="Wang W."/>
            <person name="Shao Z."/>
        </authorList>
    </citation>
    <scope>NUCLEOTIDE SEQUENCE [LARGE SCALE GENOMIC DNA]</scope>
    <source>
        <strain evidence="2 3">10-D-4</strain>
    </source>
</reference>
<dbReference type="eggNOG" id="COG3911">
    <property type="taxonomic scope" value="Bacteria"/>
</dbReference>
<dbReference type="Pfam" id="PF13521">
    <property type="entry name" value="AAA_28"/>
    <property type="match status" value="1"/>
</dbReference>
<dbReference type="Proteomes" id="UP000014115">
    <property type="component" value="Unassembled WGS sequence"/>
</dbReference>
<dbReference type="Gene3D" id="3.40.50.300">
    <property type="entry name" value="P-loop containing nucleotide triphosphate hydrolases"/>
    <property type="match status" value="1"/>
</dbReference>
<evidence type="ECO:0000313" key="2">
    <source>
        <dbReference type="EMBL" id="EKE82076.1"/>
    </source>
</evidence>